<feature type="transmembrane region" description="Helical" evidence="1">
    <location>
        <begin position="50"/>
        <end position="74"/>
    </location>
</feature>
<dbReference type="Proteomes" id="UP000765891">
    <property type="component" value="Unassembled WGS sequence"/>
</dbReference>
<evidence type="ECO:0000313" key="3">
    <source>
        <dbReference type="EMBL" id="MBP1954328.1"/>
    </source>
</evidence>
<dbReference type="EMBL" id="JAGGKO010000001">
    <property type="protein sequence ID" value="MBP1954328.1"/>
    <property type="molecule type" value="Genomic_DNA"/>
</dbReference>
<dbReference type="Pfam" id="PF24374">
    <property type="entry name" value="DUF7530"/>
    <property type="match status" value="1"/>
</dbReference>
<comment type="caution">
    <text evidence="2">The sequence shown here is derived from an EMBL/GenBank/DDBJ whole genome shotgun (WGS) entry which is preliminary data.</text>
</comment>
<protein>
    <submittedName>
        <fullName evidence="2">Uncharacterized protein</fullName>
    </submittedName>
</protein>
<name>A0A830FY40_9EURY</name>
<evidence type="ECO:0000313" key="4">
    <source>
        <dbReference type="Proteomes" id="UP000614609"/>
    </source>
</evidence>
<reference evidence="3" key="3">
    <citation type="submission" date="2021-03" db="EMBL/GenBank/DDBJ databases">
        <title>Genomic Encyclopedia of Type Strains, Phase IV (KMG-IV): sequencing the most valuable type-strain genomes for metagenomic binning, comparative biology and taxonomic classification.</title>
        <authorList>
            <person name="Goeker M."/>
        </authorList>
    </citation>
    <scope>NUCLEOTIDE SEQUENCE</scope>
    <source>
        <strain evidence="3">DSM 22443</strain>
    </source>
</reference>
<dbReference type="AlphaFoldDB" id="A0A830FY40"/>
<dbReference type="OrthoDB" id="163266at2157"/>
<feature type="transmembrane region" description="Helical" evidence="1">
    <location>
        <begin position="134"/>
        <end position="163"/>
    </location>
</feature>
<dbReference type="Proteomes" id="UP000614609">
    <property type="component" value="Unassembled WGS sequence"/>
</dbReference>
<dbReference type="EMBL" id="BMOO01000001">
    <property type="protein sequence ID" value="GGM59115.1"/>
    <property type="molecule type" value="Genomic_DNA"/>
</dbReference>
<feature type="transmembrane region" description="Helical" evidence="1">
    <location>
        <begin position="86"/>
        <end position="114"/>
    </location>
</feature>
<dbReference type="RefSeq" id="WP_188869798.1">
    <property type="nucleotide sequence ID" value="NZ_BMOO01000001.1"/>
</dbReference>
<keyword evidence="1" id="KW-1133">Transmembrane helix</keyword>
<organism evidence="2 4">
    <name type="scientific">Halarchaeum rubridurum</name>
    <dbReference type="NCBI Taxonomy" id="489911"/>
    <lineage>
        <taxon>Archaea</taxon>
        <taxon>Methanobacteriati</taxon>
        <taxon>Methanobacteriota</taxon>
        <taxon>Stenosarchaea group</taxon>
        <taxon>Halobacteria</taxon>
        <taxon>Halobacteriales</taxon>
        <taxon>Halobacteriaceae</taxon>
    </lineage>
</organism>
<sequence length="227" mass="23514">MREVDYGRAWTYESIVGAVPGVDVPDGVALAAQFALFEGAVLALAAAGGLWGAVPAATAAVVVATAGSALMLDLGRRLRRADLPDAYTHVVFGSSVETVLGVVAYVALLTYLFVVDPRDGTTLVATLLGTPPSAPAAFLALLVCWDVCYRIGVGWWAAVTALWRALAFDLDEEARGTVAAADRRTAAFGLLQLLLVPFVASAPLLVLAVVGHVVAVLVVLGLASVMR</sequence>
<dbReference type="InterPro" id="IPR055952">
    <property type="entry name" value="DUF7530"/>
</dbReference>
<evidence type="ECO:0000313" key="2">
    <source>
        <dbReference type="EMBL" id="GGM59115.1"/>
    </source>
</evidence>
<gene>
    <name evidence="2" type="ORF">GCM10009017_06620</name>
    <name evidence="3" type="ORF">J2752_001209</name>
</gene>
<evidence type="ECO:0000256" key="1">
    <source>
        <dbReference type="SAM" id="Phobius"/>
    </source>
</evidence>
<proteinExistence type="predicted"/>
<keyword evidence="1" id="KW-0812">Transmembrane</keyword>
<accession>A0A830FY40</accession>
<reference evidence="2" key="2">
    <citation type="submission" date="2020-09" db="EMBL/GenBank/DDBJ databases">
        <authorList>
            <person name="Sun Q."/>
            <person name="Ohkuma M."/>
        </authorList>
    </citation>
    <scope>NUCLEOTIDE SEQUENCE</scope>
    <source>
        <strain evidence="2">JCM 16108</strain>
    </source>
</reference>
<keyword evidence="1" id="KW-0472">Membrane</keyword>
<keyword evidence="4" id="KW-1185">Reference proteome</keyword>
<reference evidence="2" key="1">
    <citation type="journal article" date="2014" name="Int. J. Syst. Evol. Microbiol.">
        <title>Complete genome sequence of Corynebacterium casei LMG S-19264T (=DSM 44701T), isolated from a smear-ripened cheese.</title>
        <authorList>
            <consortium name="US DOE Joint Genome Institute (JGI-PGF)"/>
            <person name="Walter F."/>
            <person name="Albersmeier A."/>
            <person name="Kalinowski J."/>
            <person name="Ruckert C."/>
        </authorList>
    </citation>
    <scope>NUCLEOTIDE SEQUENCE</scope>
    <source>
        <strain evidence="2">JCM 16108</strain>
    </source>
</reference>
<feature type="transmembrane region" description="Helical" evidence="1">
    <location>
        <begin position="206"/>
        <end position="226"/>
    </location>
</feature>